<feature type="non-terminal residue" evidence="2">
    <location>
        <position position="150"/>
    </location>
</feature>
<comment type="caution">
    <text evidence="2">The sequence shown here is derived from an EMBL/GenBank/DDBJ whole genome shotgun (WGS) entry which is preliminary data.</text>
</comment>
<evidence type="ECO:0000313" key="2">
    <source>
        <dbReference type="EMBL" id="CAH3139325.1"/>
    </source>
</evidence>
<evidence type="ECO:0008006" key="4">
    <source>
        <dbReference type="Google" id="ProtNLM"/>
    </source>
</evidence>
<dbReference type="PANTHER" id="PTHR46963">
    <property type="entry name" value="SIMILAR TO RIKEN CDNA E130308A19"/>
    <property type="match status" value="1"/>
</dbReference>
<gene>
    <name evidence="2" type="ORF">PLOB_00040623</name>
</gene>
<keyword evidence="1" id="KW-0732">Signal</keyword>
<protein>
    <recommendedName>
        <fullName evidence="4">DUF3504 domain-containing protein</fullName>
    </recommendedName>
</protein>
<name>A0ABN8PA10_9CNID</name>
<reference evidence="2 3" key="1">
    <citation type="submission" date="2022-05" db="EMBL/GenBank/DDBJ databases">
        <authorList>
            <consortium name="Genoscope - CEA"/>
            <person name="William W."/>
        </authorList>
    </citation>
    <scope>NUCLEOTIDE SEQUENCE [LARGE SCALE GENOMIC DNA]</scope>
</reference>
<evidence type="ECO:0000313" key="3">
    <source>
        <dbReference type="Proteomes" id="UP001159405"/>
    </source>
</evidence>
<proteinExistence type="predicted"/>
<dbReference type="EMBL" id="CALNXK010000062">
    <property type="protein sequence ID" value="CAH3139325.1"/>
    <property type="molecule type" value="Genomic_DNA"/>
</dbReference>
<organism evidence="2 3">
    <name type="scientific">Porites lobata</name>
    <dbReference type="NCBI Taxonomy" id="104759"/>
    <lineage>
        <taxon>Eukaryota</taxon>
        <taxon>Metazoa</taxon>
        <taxon>Cnidaria</taxon>
        <taxon>Anthozoa</taxon>
        <taxon>Hexacorallia</taxon>
        <taxon>Scleractinia</taxon>
        <taxon>Fungiina</taxon>
        <taxon>Poritidae</taxon>
        <taxon>Porites</taxon>
    </lineage>
</organism>
<dbReference type="InterPro" id="IPR042838">
    <property type="entry name" value="KIAA1958"/>
</dbReference>
<accession>A0ABN8PA10</accession>
<dbReference type="PANTHER" id="PTHR46963:SF2">
    <property type="match status" value="1"/>
</dbReference>
<evidence type="ECO:0000256" key="1">
    <source>
        <dbReference type="SAM" id="SignalP"/>
    </source>
</evidence>
<feature type="signal peptide" evidence="1">
    <location>
        <begin position="1"/>
        <end position="15"/>
    </location>
</feature>
<keyword evidence="3" id="KW-1185">Reference proteome</keyword>
<dbReference type="Proteomes" id="UP001159405">
    <property type="component" value="Unassembled WGS sequence"/>
</dbReference>
<feature type="chain" id="PRO_5045354443" description="DUF3504 domain-containing protein" evidence="1">
    <location>
        <begin position="16"/>
        <end position="150"/>
    </location>
</feature>
<sequence>MLLTNCFFFFLKTSADVRNQNGGEYEPDSLSSFQRSIQRRLKELKLSFNILKDEEFCRSREVLTAKRKNLVKQGRGNKPNACRELTGEEEEKLFESGAFGCHNPEALQRTLWWFFSLHFGIRARDESRKLCWDDLELQIDPETGREILVW</sequence>